<gene>
    <name evidence="1" type="ORF">BDK51DRAFT_25979</name>
</gene>
<evidence type="ECO:0000313" key="2">
    <source>
        <dbReference type="Proteomes" id="UP000269721"/>
    </source>
</evidence>
<proteinExistence type="predicted"/>
<dbReference type="AlphaFoldDB" id="A0A4V1IQZ9"/>
<dbReference type="EMBL" id="KZ996797">
    <property type="protein sequence ID" value="RKO88317.1"/>
    <property type="molecule type" value="Genomic_DNA"/>
</dbReference>
<accession>A0A4V1IQZ9</accession>
<evidence type="ECO:0000313" key="1">
    <source>
        <dbReference type="EMBL" id="RKO88317.1"/>
    </source>
</evidence>
<protein>
    <submittedName>
        <fullName evidence="1">Uncharacterized protein</fullName>
    </submittedName>
</protein>
<dbReference type="Proteomes" id="UP000269721">
    <property type="component" value="Unassembled WGS sequence"/>
</dbReference>
<reference evidence="2" key="1">
    <citation type="journal article" date="2018" name="Nat. Microbiol.">
        <title>Leveraging single-cell genomics to expand the fungal tree of life.</title>
        <authorList>
            <person name="Ahrendt S.R."/>
            <person name="Quandt C.A."/>
            <person name="Ciobanu D."/>
            <person name="Clum A."/>
            <person name="Salamov A."/>
            <person name="Andreopoulos B."/>
            <person name="Cheng J.F."/>
            <person name="Woyke T."/>
            <person name="Pelin A."/>
            <person name="Henrissat B."/>
            <person name="Reynolds N.K."/>
            <person name="Benny G.L."/>
            <person name="Smith M.E."/>
            <person name="James T.Y."/>
            <person name="Grigoriev I.V."/>
        </authorList>
    </citation>
    <scope>NUCLEOTIDE SEQUENCE [LARGE SCALE GENOMIC DNA]</scope>
</reference>
<feature type="non-terminal residue" evidence="1">
    <location>
        <position position="1"/>
    </location>
</feature>
<organism evidence="1 2">
    <name type="scientific">Blyttiomyces helicus</name>
    <dbReference type="NCBI Taxonomy" id="388810"/>
    <lineage>
        <taxon>Eukaryota</taxon>
        <taxon>Fungi</taxon>
        <taxon>Fungi incertae sedis</taxon>
        <taxon>Chytridiomycota</taxon>
        <taxon>Chytridiomycota incertae sedis</taxon>
        <taxon>Chytridiomycetes</taxon>
        <taxon>Chytridiomycetes incertae sedis</taxon>
        <taxon>Blyttiomyces</taxon>
    </lineage>
</organism>
<sequence length="210" mass="22373">RDQKREEEVAALNVGTHKGAFSTAENGAADGVAGSPVGFRIDVCVAKGECEAPSSIKAVPAQAKAVSYYGDLHTKPRPSVTIPTPADASVSALSKMEPADDFETTVEHAQRQNALSVSSEPSATVWAASLPAEGPASPADDQIEATRPTEVQNTRKHRVCLGVLLQRPRLMCLAGPHLDARRGRMMRMSMRRCLAVARGICVDEFVKLGL</sequence>
<keyword evidence="2" id="KW-1185">Reference proteome</keyword>
<name>A0A4V1IQZ9_9FUNG</name>